<dbReference type="InterPro" id="IPR018076">
    <property type="entry name" value="T2SS_GspF_dom"/>
</dbReference>
<evidence type="ECO:0000313" key="7">
    <source>
        <dbReference type="EMBL" id="GII53699.1"/>
    </source>
</evidence>
<comment type="caution">
    <text evidence="7">The sequence shown here is derived from an EMBL/GenBank/DDBJ whole genome shotgun (WGS) entry which is preliminary data.</text>
</comment>
<evidence type="ECO:0000256" key="3">
    <source>
        <dbReference type="ARBA" id="ARBA00022692"/>
    </source>
</evidence>
<comment type="subcellular location">
    <subcellularLocation>
        <location evidence="1">Cell membrane</location>
        <topology evidence="1">Multi-pass membrane protein</topology>
    </subcellularLocation>
</comment>
<keyword evidence="8" id="KW-1185">Reference proteome</keyword>
<accession>A0A8J3V452</accession>
<keyword evidence="2" id="KW-1003">Cell membrane</keyword>
<evidence type="ECO:0000256" key="5">
    <source>
        <dbReference type="ARBA" id="ARBA00023136"/>
    </source>
</evidence>
<dbReference type="Proteomes" id="UP000605992">
    <property type="component" value="Unassembled WGS sequence"/>
</dbReference>
<dbReference type="PANTHER" id="PTHR35007:SF4">
    <property type="entry name" value="CONSERVED TRANSMEMBRANE PROTEIN-RELATED"/>
    <property type="match status" value="1"/>
</dbReference>
<organism evidence="7 8">
    <name type="scientific">Planotetraspora thailandica</name>
    <dbReference type="NCBI Taxonomy" id="487172"/>
    <lineage>
        <taxon>Bacteria</taxon>
        <taxon>Bacillati</taxon>
        <taxon>Actinomycetota</taxon>
        <taxon>Actinomycetes</taxon>
        <taxon>Streptosporangiales</taxon>
        <taxon>Streptosporangiaceae</taxon>
        <taxon>Planotetraspora</taxon>
    </lineage>
</organism>
<evidence type="ECO:0000259" key="6">
    <source>
        <dbReference type="Pfam" id="PF00482"/>
    </source>
</evidence>
<dbReference type="GO" id="GO:0005886">
    <property type="term" value="C:plasma membrane"/>
    <property type="evidence" value="ECO:0007669"/>
    <property type="project" value="UniProtKB-SubCell"/>
</dbReference>
<reference evidence="7" key="1">
    <citation type="submission" date="2021-01" db="EMBL/GenBank/DDBJ databases">
        <title>Whole genome shotgun sequence of Planotetraspora thailandica NBRC 104271.</title>
        <authorList>
            <person name="Komaki H."/>
            <person name="Tamura T."/>
        </authorList>
    </citation>
    <scope>NUCLEOTIDE SEQUENCE</scope>
    <source>
        <strain evidence="7">NBRC 104271</strain>
    </source>
</reference>
<proteinExistence type="predicted"/>
<protein>
    <recommendedName>
        <fullName evidence="6">Type II secretion system protein GspF domain-containing protein</fullName>
    </recommendedName>
</protein>
<evidence type="ECO:0000256" key="4">
    <source>
        <dbReference type="ARBA" id="ARBA00022989"/>
    </source>
</evidence>
<evidence type="ECO:0000256" key="2">
    <source>
        <dbReference type="ARBA" id="ARBA00022475"/>
    </source>
</evidence>
<dbReference type="EMBL" id="BOOR01000010">
    <property type="protein sequence ID" value="GII53699.1"/>
    <property type="molecule type" value="Genomic_DNA"/>
</dbReference>
<gene>
    <name evidence="7" type="ORF">Pth03_20880</name>
</gene>
<evidence type="ECO:0000313" key="8">
    <source>
        <dbReference type="Proteomes" id="UP000605992"/>
    </source>
</evidence>
<keyword evidence="4" id="KW-1133">Transmembrane helix</keyword>
<sequence>MIAAGLAVWVLAGPDAPTARLTVLAGASRPRRPTWRVPAMRPRPAAKARAWRAASVELCHGLVAELAAGRQPGEALARAAMAVRFADRSDDGALLPVAAAARDGGDVPAALLRAAPPWGGDGLVRLAACWRVSVTVGGDLVALVQRVEASLREEETHRQDVGAQLAGPRATARMLAGLPVLGVLMAAGLGMDPVGFLLGGPAGFACLVTGLVLDAAGVWWTRALAARAEGVPARGRAS</sequence>
<feature type="domain" description="Type II secretion system protein GspF" evidence="6">
    <location>
        <begin position="62"/>
        <end position="185"/>
    </location>
</feature>
<keyword evidence="3" id="KW-0812">Transmembrane</keyword>
<dbReference type="Pfam" id="PF00482">
    <property type="entry name" value="T2SSF"/>
    <property type="match status" value="1"/>
</dbReference>
<dbReference type="AlphaFoldDB" id="A0A8J3V452"/>
<keyword evidence="5" id="KW-0472">Membrane</keyword>
<dbReference type="PANTHER" id="PTHR35007">
    <property type="entry name" value="INTEGRAL MEMBRANE PROTEIN-RELATED"/>
    <property type="match status" value="1"/>
</dbReference>
<name>A0A8J3V452_9ACTN</name>
<evidence type="ECO:0000256" key="1">
    <source>
        <dbReference type="ARBA" id="ARBA00004651"/>
    </source>
</evidence>